<sequence>MIPLYKPFMPKTPLIKEILCSGQLAYGKYGVEFEKLLANYFGVSNVITTNSYNMAMLVTLSTLGIKAGDTVIASPMACLASTQPLLSMGIKVKWADVDPTTGTLSPDSVRHLMNIEPKAIIHNHFCGHVGYVDEINLIGKEYNIPVIDDCIEAFGSEFNSKKMGNVGTDVTVFSFGPVRIPNTLDGGAIIFKDKSLYKKSLLVRDAGIDRTRFRDELGEINPDCDIELVGYNAKMDEVSSYIGVQQMKNIEWILETQRNNALIWNEKLKGEYDIVPINEKHSLPNYWVYGTLAERKRERILDFREKGFYASGVHINNNIYTVFGDTTPLKGVNEFNNKFVALPCGWWVDFSK</sequence>
<comment type="similarity">
    <text evidence="1">Belongs to the DegT/DnrJ/EryC1 family.</text>
</comment>
<dbReference type="PANTHER" id="PTHR30244:SF34">
    <property type="entry name" value="DTDP-4-AMINO-4,6-DIDEOXYGALACTOSE TRANSAMINASE"/>
    <property type="match status" value="1"/>
</dbReference>
<dbReference type="RefSeq" id="WP_197317367.1">
    <property type="nucleotide sequence ID" value="NZ_JADZSC010000002.1"/>
</dbReference>
<organism evidence="2 3">
    <name type="scientific">Halobacillus yeomjeoni</name>
    <dbReference type="NCBI Taxonomy" id="311194"/>
    <lineage>
        <taxon>Bacteria</taxon>
        <taxon>Bacillati</taxon>
        <taxon>Bacillota</taxon>
        <taxon>Bacilli</taxon>
        <taxon>Bacillales</taxon>
        <taxon>Bacillaceae</taxon>
        <taxon>Halobacillus</taxon>
    </lineage>
</organism>
<dbReference type="Gene3D" id="3.40.640.10">
    <property type="entry name" value="Type I PLP-dependent aspartate aminotransferase-like (Major domain)"/>
    <property type="match status" value="1"/>
</dbReference>
<reference evidence="2 3" key="1">
    <citation type="journal article" date="2005" name="Int. J. Syst. Evol. Microbiol.">
        <title>Halobacillus yeomjeoni sp. nov., isolated from a marine solar saltern in Korea.</title>
        <authorList>
            <person name="Yoon J.H."/>
            <person name="Kang S.J."/>
            <person name="Lee C.H."/>
            <person name="Oh H.W."/>
            <person name="Oh T.K."/>
        </authorList>
    </citation>
    <scope>NUCLEOTIDE SEQUENCE [LARGE SCALE GENOMIC DNA]</scope>
    <source>
        <strain evidence="2 3">KCTC 3957</strain>
    </source>
</reference>
<dbReference type="InterPro" id="IPR015421">
    <property type="entry name" value="PyrdxlP-dep_Trfase_major"/>
</dbReference>
<dbReference type="GO" id="GO:0008483">
    <property type="term" value="F:transaminase activity"/>
    <property type="evidence" value="ECO:0007669"/>
    <property type="project" value="UniProtKB-KW"/>
</dbReference>
<dbReference type="Gene3D" id="3.90.1150.10">
    <property type="entry name" value="Aspartate Aminotransferase, domain 1"/>
    <property type="match status" value="1"/>
</dbReference>
<protein>
    <submittedName>
        <fullName evidence="2">DegT/DnrJ/EryC1/StrS family aminotransferase</fullName>
    </submittedName>
</protein>
<dbReference type="SUPFAM" id="SSF53383">
    <property type="entry name" value="PLP-dependent transferases"/>
    <property type="match status" value="1"/>
</dbReference>
<evidence type="ECO:0000313" key="3">
    <source>
        <dbReference type="Proteomes" id="UP000614490"/>
    </source>
</evidence>
<comment type="caution">
    <text evidence="2">The sequence shown here is derived from an EMBL/GenBank/DDBJ whole genome shotgun (WGS) entry which is preliminary data.</text>
</comment>
<dbReference type="AlphaFoldDB" id="A0A931HWK7"/>
<dbReference type="InterPro" id="IPR015422">
    <property type="entry name" value="PyrdxlP-dep_Trfase_small"/>
</dbReference>
<dbReference type="PIRSF" id="PIRSF000390">
    <property type="entry name" value="PLP_StrS"/>
    <property type="match status" value="1"/>
</dbReference>
<accession>A0A931HWK7</accession>
<dbReference type="Proteomes" id="UP000614490">
    <property type="component" value="Unassembled WGS sequence"/>
</dbReference>
<dbReference type="GO" id="GO:0030170">
    <property type="term" value="F:pyridoxal phosphate binding"/>
    <property type="evidence" value="ECO:0007669"/>
    <property type="project" value="TreeGrafter"/>
</dbReference>
<dbReference type="Pfam" id="PF01041">
    <property type="entry name" value="DegT_DnrJ_EryC1"/>
    <property type="match status" value="1"/>
</dbReference>
<dbReference type="PANTHER" id="PTHR30244">
    <property type="entry name" value="TRANSAMINASE"/>
    <property type="match status" value="1"/>
</dbReference>
<dbReference type="InterPro" id="IPR000653">
    <property type="entry name" value="DegT/StrS_aminotransferase"/>
</dbReference>
<name>A0A931HWK7_9BACI</name>
<dbReference type="EMBL" id="JADZSC010000002">
    <property type="protein sequence ID" value="MBH0230754.1"/>
    <property type="molecule type" value="Genomic_DNA"/>
</dbReference>
<dbReference type="GO" id="GO:0000271">
    <property type="term" value="P:polysaccharide biosynthetic process"/>
    <property type="evidence" value="ECO:0007669"/>
    <property type="project" value="TreeGrafter"/>
</dbReference>
<gene>
    <name evidence="2" type="ORF">H0267_11050</name>
</gene>
<keyword evidence="3" id="KW-1185">Reference proteome</keyword>
<proteinExistence type="inferred from homology"/>
<keyword evidence="2" id="KW-0032">Aminotransferase</keyword>
<keyword evidence="1" id="KW-0663">Pyridoxal phosphate</keyword>
<keyword evidence="2" id="KW-0808">Transferase</keyword>
<evidence type="ECO:0000313" key="2">
    <source>
        <dbReference type="EMBL" id="MBH0230754.1"/>
    </source>
</evidence>
<evidence type="ECO:0000256" key="1">
    <source>
        <dbReference type="RuleBase" id="RU004508"/>
    </source>
</evidence>
<dbReference type="InterPro" id="IPR015424">
    <property type="entry name" value="PyrdxlP-dep_Trfase"/>
</dbReference>